<evidence type="ECO:0000256" key="8">
    <source>
        <dbReference type="RuleBase" id="RU364057"/>
    </source>
</evidence>
<keyword evidence="8" id="KW-0472">Membrane</keyword>
<dbReference type="STRING" id="101127.A0A1X2GSJ4"/>
<comment type="similarity">
    <text evidence="2 8">Belongs to the peptidase M76 family.</text>
</comment>
<keyword evidence="7 8" id="KW-0482">Metalloprotease</keyword>
<evidence type="ECO:0000256" key="7">
    <source>
        <dbReference type="ARBA" id="ARBA00023049"/>
    </source>
</evidence>
<proteinExistence type="inferred from homology"/>
<keyword evidence="8" id="KW-0999">Mitochondrion inner membrane</keyword>
<evidence type="ECO:0000256" key="2">
    <source>
        <dbReference type="ARBA" id="ARBA00009915"/>
    </source>
</evidence>
<evidence type="ECO:0000256" key="5">
    <source>
        <dbReference type="ARBA" id="ARBA00022723"/>
    </source>
</evidence>
<evidence type="ECO:0000256" key="1">
    <source>
        <dbReference type="ARBA" id="ARBA00004137"/>
    </source>
</evidence>
<gene>
    <name evidence="9" type="ORF">DM01DRAFT_1404724</name>
</gene>
<comment type="function">
    <text evidence="8">Has a dual role in the assembly of mitochondrial ATPase.</text>
</comment>
<protein>
    <recommendedName>
        <fullName evidence="3 8">Mitochondrial inner membrane protease ATP23</fullName>
        <ecNumber evidence="8">3.4.24.-</ecNumber>
    </recommendedName>
</protein>
<dbReference type="PANTHER" id="PTHR21711">
    <property type="entry name" value="MITOCHONDRIAL INNER MEMBRANE PROTEASE"/>
    <property type="match status" value="1"/>
</dbReference>
<dbReference type="GO" id="GO:0033615">
    <property type="term" value="P:mitochondrial proton-transporting ATP synthase complex assembly"/>
    <property type="evidence" value="ECO:0007669"/>
    <property type="project" value="TreeGrafter"/>
</dbReference>
<dbReference type="Proteomes" id="UP000242146">
    <property type="component" value="Unassembled WGS sequence"/>
</dbReference>
<evidence type="ECO:0000313" key="10">
    <source>
        <dbReference type="Proteomes" id="UP000242146"/>
    </source>
</evidence>
<dbReference type="GO" id="GO:0046872">
    <property type="term" value="F:metal ion binding"/>
    <property type="evidence" value="ECO:0007669"/>
    <property type="project" value="UniProtKB-KW"/>
</dbReference>
<evidence type="ECO:0000256" key="4">
    <source>
        <dbReference type="ARBA" id="ARBA00022670"/>
    </source>
</evidence>
<keyword evidence="5 8" id="KW-0479">Metal-binding</keyword>
<keyword evidence="8" id="KW-0496">Mitochondrion</keyword>
<evidence type="ECO:0000256" key="3">
    <source>
        <dbReference type="ARBA" id="ARBA00014615"/>
    </source>
</evidence>
<name>A0A1X2GSJ4_9FUNG</name>
<dbReference type="InterPro" id="IPR019165">
    <property type="entry name" value="Peptidase_M76_ATP23"/>
</dbReference>
<evidence type="ECO:0000256" key="6">
    <source>
        <dbReference type="ARBA" id="ARBA00022801"/>
    </source>
</evidence>
<dbReference type="AlphaFoldDB" id="A0A1X2GSJ4"/>
<comment type="subcellular location">
    <subcellularLocation>
        <location evidence="1 8">Mitochondrion inner membrane</location>
        <topology evidence="1 8">Peripheral membrane protein</topology>
        <orientation evidence="1 8">Intermembrane side</orientation>
    </subcellularLocation>
</comment>
<dbReference type="EMBL" id="MCGT01000004">
    <property type="protein sequence ID" value="ORX60460.1"/>
    <property type="molecule type" value="Genomic_DNA"/>
</dbReference>
<dbReference type="OrthoDB" id="285308at2759"/>
<organism evidence="9 10">
    <name type="scientific">Hesseltinella vesiculosa</name>
    <dbReference type="NCBI Taxonomy" id="101127"/>
    <lineage>
        <taxon>Eukaryota</taxon>
        <taxon>Fungi</taxon>
        <taxon>Fungi incertae sedis</taxon>
        <taxon>Mucoromycota</taxon>
        <taxon>Mucoromycotina</taxon>
        <taxon>Mucoromycetes</taxon>
        <taxon>Mucorales</taxon>
        <taxon>Cunninghamellaceae</taxon>
        <taxon>Hesseltinella</taxon>
    </lineage>
</organism>
<keyword evidence="4 8" id="KW-0645">Protease</keyword>
<dbReference type="Pfam" id="PF09768">
    <property type="entry name" value="Peptidase_M76"/>
    <property type="match status" value="1"/>
</dbReference>
<dbReference type="GO" id="GO:0004222">
    <property type="term" value="F:metalloendopeptidase activity"/>
    <property type="evidence" value="ECO:0007669"/>
    <property type="project" value="InterPro"/>
</dbReference>
<dbReference type="EC" id="3.4.24.-" evidence="8"/>
<keyword evidence="10" id="KW-1185">Reference proteome</keyword>
<comment type="caution">
    <text evidence="9">The sequence shown here is derived from an EMBL/GenBank/DDBJ whole genome shotgun (WGS) entry which is preliminary data.</text>
</comment>
<accession>A0A1X2GSJ4</accession>
<keyword evidence="6 8" id="KW-0378">Hydrolase</keyword>
<sequence length="175" mass="19927">MRLYEPPFRPVWTEDKCTAELAQVLTTNEQAKTLLGAIQTLNRQVLRRGITCRPCHGTMQVDRMGYYDGSYQRIVLCCDNIRSREDLEDTLLHELVHAFDAARSGKFTSICHLIACGEVRASTLGQCRDIQPEHKRRQCIWRDAVLSTKAHCGEQAANIVQQVFDSCMKDTTPLQ</sequence>
<reference evidence="9 10" key="1">
    <citation type="submission" date="2016-07" db="EMBL/GenBank/DDBJ databases">
        <title>Pervasive Adenine N6-methylation of Active Genes in Fungi.</title>
        <authorList>
            <consortium name="DOE Joint Genome Institute"/>
            <person name="Mondo S.J."/>
            <person name="Dannebaum R.O."/>
            <person name="Kuo R.C."/>
            <person name="Labutti K."/>
            <person name="Haridas S."/>
            <person name="Kuo A."/>
            <person name="Salamov A."/>
            <person name="Ahrendt S.R."/>
            <person name="Lipzen A."/>
            <person name="Sullivan W."/>
            <person name="Andreopoulos W.B."/>
            <person name="Clum A."/>
            <person name="Lindquist E."/>
            <person name="Daum C."/>
            <person name="Ramamoorthy G.K."/>
            <person name="Gryganskyi A."/>
            <person name="Culley D."/>
            <person name="Magnuson J.K."/>
            <person name="James T.Y."/>
            <person name="O'Malley M.A."/>
            <person name="Stajich J.E."/>
            <person name="Spatafora J.W."/>
            <person name="Visel A."/>
            <person name="Grigoriev I.V."/>
        </authorList>
    </citation>
    <scope>NUCLEOTIDE SEQUENCE [LARGE SCALE GENOMIC DNA]</scope>
    <source>
        <strain evidence="9 10">NRRL 3301</strain>
    </source>
</reference>
<dbReference type="PANTHER" id="PTHR21711:SF0">
    <property type="entry name" value="MITOCHONDRIAL INNER MEMBRANE PROTEASE ATP23 HOMOLOG"/>
    <property type="match status" value="1"/>
</dbReference>
<dbReference type="GO" id="GO:0034982">
    <property type="term" value="P:mitochondrial protein processing"/>
    <property type="evidence" value="ECO:0007669"/>
    <property type="project" value="TreeGrafter"/>
</dbReference>
<evidence type="ECO:0000313" key="9">
    <source>
        <dbReference type="EMBL" id="ORX60460.1"/>
    </source>
</evidence>
<dbReference type="GO" id="GO:0005743">
    <property type="term" value="C:mitochondrial inner membrane"/>
    <property type="evidence" value="ECO:0007669"/>
    <property type="project" value="UniProtKB-SubCell"/>
</dbReference>